<feature type="domain" description="F-box" evidence="3">
    <location>
        <begin position="77"/>
        <end position="117"/>
    </location>
</feature>
<gene>
    <name evidence="4" type="ORF">CFP56_032947</name>
</gene>
<dbReference type="CDD" id="cd22157">
    <property type="entry name" value="F-box_AtFBW1-like"/>
    <property type="match status" value="1"/>
</dbReference>
<accession>A0AAW0JFI8</accession>
<protein>
    <submittedName>
        <fullName evidence="4">F-box/kelch-repeat protein</fullName>
    </submittedName>
</protein>
<dbReference type="EMBL" id="PKMF04000569">
    <property type="protein sequence ID" value="KAK7825649.1"/>
    <property type="molecule type" value="Genomic_DNA"/>
</dbReference>
<dbReference type="SMART" id="SM00256">
    <property type="entry name" value="FBOX"/>
    <property type="match status" value="1"/>
</dbReference>
<dbReference type="InterPro" id="IPR045048">
    <property type="entry name" value="FBXO31/39"/>
</dbReference>
<comment type="caution">
    <text evidence="4">The sequence shown here is derived from an EMBL/GenBank/DDBJ whole genome shotgun (WGS) entry which is preliminary data.</text>
</comment>
<dbReference type="Gene3D" id="1.20.1280.50">
    <property type="match status" value="1"/>
</dbReference>
<dbReference type="Proteomes" id="UP000237347">
    <property type="component" value="Unassembled WGS sequence"/>
</dbReference>
<name>A0AAW0JFI8_QUESU</name>
<dbReference type="InterPro" id="IPR001810">
    <property type="entry name" value="F-box_dom"/>
</dbReference>
<dbReference type="AlphaFoldDB" id="A0AAW0JFI8"/>
<proteinExistence type="predicted"/>
<dbReference type="PANTHER" id="PTHR10706">
    <property type="entry name" value="F-BOX FAMILY PROTEIN"/>
    <property type="match status" value="1"/>
</dbReference>
<dbReference type="PROSITE" id="PS50181">
    <property type="entry name" value="FBOX"/>
    <property type="match status" value="1"/>
</dbReference>
<evidence type="ECO:0000256" key="1">
    <source>
        <dbReference type="ARBA" id="ARBA00004906"/>
    </source>
</evidence>
<dbReference type="Pfam" id="PF00646">
    <property type="entry name" value="F-box"/>
    <property type="match status" value="1"/>
</dbReference>
<evidence type="ECO:0000259" key="3">
    <source>
        <dbReference type="PROSITE" id="PS50181"/>
    </source>
</evidence>
<evidence type="ECO:0000313" key="5">
    <source>
        <dbReference type="Proteomes" id="UP000237347"/>
    </source>
</evidence>
<comment type="pathway">
    <text evidence="1">Protein modification; protein ubiquitination.</text>
</comment>
<reference evidence="4 5" key="1">
    <citation type="journal article" date="2018" name="Sci. Data">
        <title>The draft genome sequence of cork oak.</title>
        <authorList>
            <person name="Ramos A.M."/>
            <person name="Usie A."/>
            <person name="Barbosa P."/>
            <person name="Barros P.M."/>
            <person name="Capote T."/>
            <person name="Chaves I."/>
            <person name="Simoes F."/>
            <person name="Abreu I."/>
            <person name="Carrasquinho I."/>
            <person name="Faro C."/>
            <person name="Guimaraes J.B."/>
            <person name="Mendonca D."/>
            <person name="Nobrega F."/>
            <person name="Rodrigues L."/>
            <person name="Saibo N.J.M."/>
            <person name="Varela M.C."/>
            <person name="Egas C."/>
            <person name="Matos J."/>
            <person name="Miguel C.M."/>
            <person name="Oliveira M.M."/>
            <person name="Ricardo C.P."/>
            <person name="Goncalves S."/>
        </authorList>
    </citation>
    <scope>NUCLEOTIDE SEQUENCE [LARGE SCALE GENOMIC DNA]</scope>
    <source>
        <strain evidence="5">cv. HL8</strain>
    </source>
</reference>
<dbReference type="SUPFAM" id="SSF81383">
    <property type="entry name" value="F-box domain"/>
    <property type="match status" value="1"/>
</dbReference>
<evidence type="ECO:0000313" key="4">
    <source>
        <dbReference type="EMBL" id="KAK7825649.1"/>
    </source>
</evidence>
<keyword evidence="2" id="KW-0833">Ubl conjugation pathway</keyword>
<dbReference type="InterPro" id="IPR036047">
    <property type="entry name" value="F-box-like_dom_sf"/>
</dbReference>
<dbReference type="SUPFAM" id="SSF50965">
    <property type="entry name" value="Galactose oxidase, central domain"/>
    <property type="match status" value="1"/>
</dbReference>
<evidence type="ECO:0000256" key="2">
    <source>
        <dbReference type="ARBA" id="ARBA00022786"/>
    </source>
</evidence>
<dbReference type="FunFam" id="1.20.1280.50:FF:000030">
    <property type="entry name" value="F-box/kelch-repeat protein At3g61590"/>
    <property type="match status" value="1"/>
</dbReference>
<dbReference type="InterPro" id="IPR011043">
    <property type="entry name" value="Gal_Oxase/kelch_b-propeller"/>
</dbReference>
<keyword evidence="5" id="KW-1185">Reference proteome</keyword>
<organism evidence="4 5">
    <name type="scientific">Quercus suber</name>
    <name type="common">Cork oak</name>
    <dbReference type="NCBI Taxonomy" id="58331"/>
    <lineage>
        <taxon>Eukaryota</taxon>
        <taxon>Viridiplantae</taxon>
        <taxon>Streptophyta</taxon>
        <taxon>Embryophyta</taxon>
        <taxon>Tracheophyta</taxon>
        <taxon>Spermatophyta</taxon>
        <taxon>Magnoliopsida</taxon>
        <taxon>eudicotyledons</taxon>
        <taxon>Gunneridae</taxon>
        <taxon>Pentapetalae</taxon>
        <taxon>rosids</taxon>
        <taxon>fabids</taxon>
        <taxon>Fagales</taxon>
        <taxon>Fagaceae</taxon>
        <taxon>Quercus</taxon>
    </lineage>
</organism>
<dbReference type="PANTHER" id="PTHR10706:SF130">
    <property type="entry name" value="F-BOX ONLY PROTEIN 31"/>
    <property type="match status" value="1"/>
</dbReference>
<dbReference type="InterPro" id="IPR056592">
    <property type="entry name" value="Beta-prop_At3g26010-like"/>
</dbReference>
<sequence length="470" mass="53411">MKMVYFSLVSPHQSYSDYIELIVSQVFFLNLIMERKTLWFDNIVVDIKGEAGILASYSELSGEDVEENNFISIDTFLPNDLFERILAFLPIASIFRAGAVCKRWNSIVHSRRFSKNLSSILSRKPWYFMFTSGSPNSYKPIRNADGYDLIGFAYDPMVQKWYRFELPCHGTSICFISSSCGLVCFMDNDTRSRLYVCNPIPKILEKFEIPRYLIFSDYNALAISVDRSSQSYTIAMVMSKRAPHDFGQWILSIHIYCSKAKMWVSPVTETLMGCRGGDDCVICDGVLYFLIYIITELDLTGKPDGLLAYNLSSQSFCCVLINRLIPVPCPLTCGRLMNLKNKLVLVGGIGEQDQPSIIKGIGVWVLNGRDWEEFALMPSMYFQGLGNFDKVFASSGFDDLIYIQSYEAPSLLMFDMKMKKWKWSKKCPVSKRLPLQCFTGFCFEPRLELLPLGMATGQVFCGDPGPHCCP</sequence>
<dbReference type="Pfam" id="PF24750">
    <property type="entry name" value="b-prop_At3g26010-like"/>
    <property type="match status" value="1"/>
</dbReference>